<feature type="compositionally biased region" description="Basic and acidic residues" evidence="1">
    <location>
        <begin position="177"/>
        <end position="195"/>
    </location>
</feature>
<feature type="compositionally biased region" description="Basic residues" evidence="1">
    <location>
        <begin position="859"/>
        <end position="870"/>
    </location>
</feature>
<evidence type="ECO:0000313" key="2">
    <source>
        <dbReference type="EMBL" id="CAA9338772.1"/>
    </source>
</evidence>
<feature type="compositionally biased region" description="Basic residues" evidence="1">
    <location>
        <begin position="423"/>
        <end position="447"/>
    </location>
</feature>
<protein>
    <submittedName>
        <fullName evidence="2">Diguanylate cyclase/phosphodiesterase (GGDEF &amp; EAL domains) with PAS/PAC sensor(S)</fullName>
    </submittedName>
</protein>
<feature type="compositionally biased region" description="Low complexity" evidence="1">
    <location>
        <begin position="356"/>
        <end position="366"/>
    </location>
</feature>
<gene>
    <name evidence="2" type="ORF">AVDCRST_MAG68-2919</name>
</gene>
<evidence type="ECO:0000256" key="1">
    <source>
        <dbReference type="SAM" id="MobiDB-lite"/>
    </source>
</evidence>
<feature type="region of interest" description="Disordered" evidence="1">
    <location>
        <begin position="403"/>
        <end position="962"/>
    </location>
</feature>
<feature type="compositionally biased region" description="Low complexity" evidence="1">
    <location>
        <begin position="35"/>
        <end position="45"/>
    </location>
</feature>
<feature type="compositionally biased region" description="Gly residues" evidence="1">
    <location>
        <begin position="489"/>
        <end position="503"/>
    </location>
</feature>
<feature type="region of interest" description="Disordered" evidence="1">
    <location>
        <begin position="346"/>
        <end position="370"/>
    </location>
</feature>
<feature type="compositionally biased region" description="Basic residues" evidence="1">
    <location>
        <begin position="839"/>
        <end position="850"/>
    </location>
</feature>
<dbReference type="EMBL" id="CADCTW010000134">
    <property type="protein sequence ID" value="CAA9338772.1"/>
    <property type="molecule type" value="Genomic_DNA"/>
</dbReference>
<feature type="compositionally biased region" description="Low complexity" evidence="1">
    <location>
        <begin position="89"/>
        <end position="103"/>
    </location>
</feature>
<feature type="compositionally biased region" description="Basic and acidic residues" evidence="1">
    <location>
        <begin position="685"/>
        <end position="705"/>
    </location>
</feature>
<feature type="compositionally biased region" description="Basic residues" evidence="1">
    <location>
        <begin position="257"/>
        <end position="275"/>
    </location>
</feature>
<feature type="compositionally biased region" description="Low complexity" evidence="1">
    <location>
        <begin position="649"/>
        <end position="672"/>
    </location>
</feature>
<feature type="non-terminal residue" evidence="2">
    <location>
        <position position="984"/>
    </location>
</feature>
<organism evidence="2">
    <name type="scientific">uncultured Gemmatimonadota bacterium</name>
    <dbReference type="NCBI Taxonomy" id="203437"/>
    <lineage>
        <taxon>Bacteria</taxon>
        <taxon>Pseudomonadati</taxon>
        <taxon>Gemmatimonadota</taxon>
        <taxon>environmental samples</taxon>
    </lineage>
</organism>
<feature type="compositionally biased region" description="Low complexity" evidence="1">
    <location>
        <begin position="946"/>
        <end position="962"/>
    </location>
</feature>
<feature type="compositionally biased region" description="Basic residues" evidence="1">
    <location>
        <begin position="802"/>
        <end position="813"/>
    </location>
</feature>
<feature type="compositionally biased region" description="Basic residues" evidence="1">
    <location>
        <begin position="750"/>
        <end position="788"/>
    </location>
</feature>
<feature type="compositionally biased region" description="Basic residues" evidence="1">
    <location>
        <begin position="673"/>
        <end position="682"/>
    </location>
</feature>
<sequence length="984" mass="101487">DADALSRAGVPFRGHLDGGRVLRAGAHRARGGHARPGAPALAAGRRSGDGHGDLEHALRGDAGRAAPGSHRARRFQRRPFAGGGDRRVGAGAVRVQPPHAGARAPGGRGGADGGRHRRDALHRDGGAGDRCPGALRRRPRAPLARGGGGRLAGRALAGLPPARHRRPGAPVAAGAEHAGDGRGDLGDALHGDVRRALRPAGLGGGRRPGDDPGHHAARGGGGRGHGRAPAPGPLRRARGPPRSHRVGPHPGADHRRVPGFRHRRVLHLRQPRRRAAPAPPARGDAGGDAAGPDPRRRGLGAGAGVPPRHGRAGHGGGGGAAPVAGPVAGGARVPFRPRAFRVLPRRHRAPTGGRGAAAPRAPACRGAADRPRGKLGVGLAHGRDGVVPGDVPHLRRGAGVLRPHAGSFPGAGAPRGPGGHGRPGARRAGGRRHLCLRSAHRAPRGRGARPPQPGTGGDGGGRHPARAHRDVPGHHRAQGGGAPAALGQPHGGRGDPGVAAGGGRHGHPPARDGVEPRGGAHLRVERGRGGGRGEPDRPPRRAQRAGPDPGAPRRRHGGDGGRDEAAPQGRVAGGREHLGGAAVQPGRRGHGRGGAHQRRHGAARRLGRPARQRGALPRAGREHPGSVLDHVAPRGPAAVREPRAGAGVGPHPRGAAGRPGPVHGSRAPGRPCARARRARRAQPGRQRDRVPHRAPGRRDPLDPRPRLSAVGRVGGAGAGAGRGGRRHRPQGSGGDGARQRAPGAEDGRAHARGGRRRRGHHRRPVVRRAARRAAGRRPPRPAVRHLHLRAAERGRREPGIPGRRRRGGVRRAVRGPAAGHPRGTGDPRAAPPAHPPFGRPRRGGRPRVRHGPPVGIQHPHPHRERRRGARAAHGAELHPRPVRRERRGGAGGAGRAGRDPAPQHRAAGGPERRPGGAAPERARLPRPVRERARRHRHPGPGGRAGAGRQPPRVRAVRVPARAVRGDVHGSRFVRRGGRAAPGGL</sequence>
<feature type="compositionally biased region" description="Gly residues" evidence="1">
    <location>
        <begin position="712"/>
        <end position="722"/>
    </location>
</feature>
<feature type="compositionally biased region" description="Basic and acidic residues" evidence="1">
    <location>
        <begin position="789"/>
        <end position="798"/>
    </location>
</feature>
<feature type="compositionally biased region" description="Gly residues" evidence="1">
    <location>
        <begin position="413"/>
        <end position="422"/>
    </location>
</feature>
<feature type="compositionally biased region" description="Pro residues" evidence="1">
    <location>
        <begin position="829"/>
        <end position="838"/>
    </location>
</feature>
<feature type="compositionally biased region" description="Basic and acidic residues" evidence="1">
    <location>
        <begin position="910"/>
        <end position="930"/>
    </location>
</feature>
<feature type="compositionally biased region" description="Basic and acidic residues" evidence="1">
    <location>
        <begin position="522"/>
        <end position="539"/>
    </location>
</feature>
<reference evidence="2" key="1">
    <citation type="submission" date="2020-02" db="EMBL/GenBank/DDBJ databases">
        <authorList>
            <person name="Meier V. D."/>
        </authorList>
    </citation>
    <scope>NUCLEOTIDE SEQUENCE</scope>
    <source>
        <strain evidence="2">AVDCRST_MAG68</strain>
    </source>
</reference>
<feature type="compositionally biased region" description="Low complexity" evidence="1">
    <location>
        <begin position="152"/>
        <end position="161"/>
    </location>
</feature>
<dbReference type="AlphaFoldDB" id="A0A6J4LPI3"/>
<feature type="region of interest" description="Disordered" evidence="1">
    <location>
        <begin position="25"/>
        <end position="332"/>
    </location>
</feature>
<proteinExistence type="predicted"/>
<accession>A0A6J4LPI3</accession>
<feature type="compositionally biased region" description="Basic and acidic residues" evidence="1">
    <location>
        <begin position="46"/>
        <end position="62"/>
    </location>
</feature>
<feature type="compositionally biased region" description="Basic residues" evidence="1">
    <location>
        <begin position="587"/>
        <end position="611"/>
    </location>
</feature>
<feature type="compositionally biased region" description="Low complexity" evidence="1">
    <location>
        <begin position="321"/>
        <end position="332"/>
    </location>
</feature>
<feature type="compositionally biased region" description="Basic residues" evidence="1">
    <location>
        <begin position="235"/>
        <end position="247"/>
    </location>
</feature>
<feature type="non-terminal residue" evidence="2">
    <location>
        <position position="1"/>
    </location>
</feature>
<name>A0A6J4LPI3_9BACT</name>